<dbReference type="PANTHER" id="PTHR45663">
    <property type="entry name" value="GEO12009P1"/>
    <property type="match status" value="1"/>
</dbReference>
<keyword evidence="7" id="KW-1185">Reference proteome</keyword>
<dbReference type="RefSeq" id="WP_184370475.1">
    <property type="nucleotide sequence ID" value="NZ_BAAAKM010000148.1"/>
</dbReference>
<dbReference type="AlphaFoldDB" id="A0A840WVE7"/>
<evidence type="ECO:0000259" key="5">
    <source>
        <dbReference type="Pfam" id="PF00085"/>
    </source>
</evidence>
<dbReference type="Pfam" id="PF14559">
    <property type="entry name" value="TPR_19"/>
    <property type="match status" value="1"/>
</dbReference>
<comment type="similarity">
    <text evidence="1">Belongs to the thioredoxin family.</text>
</comment>
<feature type="compositionally biased region" description="Basic and acidic residues" evidence="4">
    <location>
        <begin position="20"/>
        <end position="33"/>
    </location>
</feature>
<evidence type="ECO:0000256" key="4">
    <source>
        <dbReference type="SAM" id="MobiDB-lite"/>
    </source>
</evidence>
<feature type="region of interest" description="Disordered" evidence="4">
    <location>
        <begin position="151"/>
        <end position="184"/>
    </location>
</feature>
<dbReference type="InterPro" id="IPR013766">
    <property type="entry name" value="Thioredoxin_domain"/>
</dbReference>
<dbReference type="GO" id="GO:0006950">
    <property type="term" value="P:response to stress"/>
    <property type="evidence" value="ECO:0007669"/>
    <property type="project" value="UniProtKB-ARBA"/>
</dbReference>
<dbReference type="SUPFAM" id="SSF52833">
    <property type="entry name" value="Thioredoxin-like"/>
    <property type="match status" value="1"/>
</dbReference>
<evidence type="ECO:0000313" key="6">
    <source>
        <dbReference type="EMBL" id="MBB5495506.1"/>
    </source>
</evidence>
<dbReference type="GO" id="GO:0005737">
    <property type="term" value="C:cytoplasm"/>
    <property type="evidence" value="ECO:0007669"/>
    <property type="project" value="TreeGrafter"/>
</dbReference>
<name>A0A840WVE7_9ACTN</name>
<dbReference type="GO" id="GO:0015035">
    <property type="term" value="F:protein-disulfide reductase activity"/>
    <property type="evidence" value="ECO:0007669"/>
    <property type="project" value="TreeGrafter"/>
</dbReference>
<dbReference type="InterPro" id="IPR036249">
    <property type="entry name" value="Thioredoxin-like_sf"/>
</dbReference>
<evidence type="ECO:0000256" key="3">
    <source>
        <dbReference type="PROSITE-ProRule" id="PRU00339"/>
    </source>
</evidence>
<proteinExistence type="inferred from homology"/>
<feature type="compositionally biased region" description="Acidic residues" evidence="4">
    <location>
        <begin position="169"/>
        <end position="181"/>
    </location>
</feature>
<evidence type="ECO:0000256" key="1">
    <source>
        <dbReference type="ARBA" id="ARBA00008987"/>
    </source>
</evidence>
<gene>
    <name evidence="6" type="ORF">HNR07_006643</name>
</gene>
<dbReference type="SUPFAM" id="SSF48452">
    <property type="entry name" value="TPR-like"/>
    <property type="match status" value="1"/>
</dbReference>
<dbReference type="PROSITE" id="PS50005">
    <property type="entry name" value="TPR"/>
    <property type="match status" value="1"/>
</dbReference>
<dbReference type="Pfam" id="PF14561">
    <property type="entry name" value="TPR_20"/>
    <property type="match status" value="1"/>
</dbReference>
<feature type="domain" description="Thioredoxin" evidence="5">
    <location>
        <begin position="43"/>
        <end position="141"/>
    </location>
</feature>
<accession>A0A840WVE7</accession>
<evidence type="ECO:0000313" key="7">
    <source>
        <dbReference type="Proteomes" id="UP000579647"/>
    </source>
</evidence>
<dbReference type="CDD" id="cd02956">
    <property type="entry name" value="ybbN"/>
    <property type="match status" value="1"/>
</dbReference>
<sequence length="317" mass="33849">MQPSDFSPNSAVDLGARKAALEREAKQRAEESAGRSNPYSVNADESNFQQVLERSMAAPVVLAVLASWSEQSKQVEAVLDKLSQGSGGNWLLAKVDSDASPQLVQALRVSGTPTIIIAVQGQVMPLMQGPATEDQLREALTQVFGALAQQGMLPPGHPGTVDGDPSAAPEEDFGGESEPEADPISAQAQEALERGDFEAAAAVFEKALEADPKNGDLRAKLAQIRLIGRLQDVDGPAVRQAAADNPADVDAQITVADIDMYGGKFDDAFDRLIQTVKQTADEDRDRVREHLISLFELLPAGDPRVNAARRKLTSALF</sequence>
<evidence type="ECO:0000256" key="2">
    <source>
        <dbReference type="ARBA" id="ARBA00023284"/>
    </source>
</evidence>
<dbReference type="InterPro" id="IPR019734">
    <property type="entry name" value="TPR_rpt"/>
</dbReference>
<protein>
    <submittedName>
        <fullName evidence="6">Putative thioredoxin</fullName>
    </submittedName>
</protein>
<dbReference type="Pfam" id="PF00085">
    <property type="entry name" value="Thioredoxin"/>
    <property type="match status" value="1"/>
</dbReference>
<dbReference type="Gene3D" id="1.25.40.10">
    <property type="entry name" value="Tetratricopeptide repeat domain"/>
    <property type="match status" value="2"/>
</dbReference>
<organism evidence="6 7">
    <name type="scientific">Nocardiopsis metallicus</name>
    <dbReference type="NCBI Taxonomy" id="179819"/>
    <lineage>
        <taxon>Bacteria</taxon>
        <taxon>Bacillati</taxon>
        <taxon>Actinomycetota</taxon>
        <taxon>Actinomycetes</taxon>
        <taxon>Streptosporangiales</taxon>
        <taxon>Nocardiopsidaceae</taxon>
        <taxon>Nocardiopsis</taxon>
    </lineage>
</organism>
<dbReference type="Proteomes" id="UP000579647">
    <property type="component" value="Unassembled WGS sequence"/>
</dbReference>
<dbReference type="PANTHER" id="PTHR45663:SF11">
    <property type="entry name" value="GEO12009P1"/>
    <property type="match status" value="1"/>
</dbReference>
<dbReference type="EMBL" id="JACHDO010000001">
    <property type="protein sequence ID" value="MBB5495506.1"/>
    <property type="molecule type" value="Genomic_DNA"/>
</dbReference>
<feature type="repeat" description="TPR" evidence="3">
    <location>
        <begin position="181"/>
        <end position="214"/>
    </location>
</feature>
<dbReference type="Gene3D" id="3.40.30.10">
    <property type="entry name" value="Glutaredoxin"/>
    <property type="match status" value="1"/>
</dbReference>
<reference evidence="6 7" key="1">
    <citation type="submission" date="2020-08" db="EMBL/GenBank/DDBJ databases">
        <title>Sequencing the genomes of 1000 actinobacteria strains.</title>
        <authorList>
            <person name="Klenk H.-P."/>
        </authorList>
    </citation>
    <scope>NUCLEOTIDE SEQUENCE [LARGE SCALE GENOMIC DNA]</scope>
    <source>
        <strain evidence="6 7">DSM 44598</strain>
    </source>
</reference>
<comment type="caution">
    <text evidence="6">The sequence shown here is derived from an EMBL/GenBank/DDBJ whole genome shotgun (WGS) entry which is preliminary data.</text>
</comment>
<feature type="region of interest" description="Disordered" evidence="4">
    <location>
        <begin position="20"/>
        <end position="42"/>
    </location>
</feature>
<dbReference type="InterPro" id="IPR011990">
    <property type="entry name" value="TPR-like_helical_dom_sf"/>
</dbReference>
<keyword evidence="3" id="KW-0802">TPR repeat</keyword>
<keyword evidence="2" id="KW-0676">Redox-active center</keyword>